<dbReference type="Proteomes" id="UP000241769">
    <property type="component" value="Unassembled WGS sequence"/>
</dbReference>
<dbReference type="AlphaFoldDB" id="A0A2P6MYH2"/>
<evidence type="ECO:0000313" key="1">
    <source>
        <dbReference type="EMBL" id="PRP76757.1"/>
    </source>
</evidence>
<proteinExistence type="predicted"/>
<evidence type="ECO:0008006" key="3">
    <source>
        <dbReference type="Google" id="ProtNLM"/>
    </source>
</evidence>
<evidence type="ECO:0000313" key="2">
    <source>
        <dbReference type="Proteomes" id="UP000241769"/>
    </source>
</evidence>
<name>A0A2P6MYH2_9EUKA</name>
<dbReference type="SUPFAM" id="SSF50405">
    <property type="entry name" value="Actin-crosslinking proteins"/>
    <property type="match status" value="1"/>
</dbReference>
<protein>
    <recommendedName>
        <fullName evidence="3">Fascin domain-containing protein</fullName>
    </recommendedName>
</protein>
<reference evidence="1 2" key="1">
    <citation type="journal article" date="2018" name="Genome Biol. Evol.">
        <title>Multiple Roots of Fruiting Body Formation in Amoebozoa.</title>
        <authorList>
            <person name="Hillmann F."/>
            <person name="Forbes G."/>
            <person name="Novohradska S."/>
            <person name="Ferling I."/>
            <person name="Riege K."/>
            <person name="Groth M."/>
            <person name="Westermann M."/>
            <person name="Marz M."/>
            <person name="Spaller T."/>
            <person name="Winckler T."/>
            <person name="Schaap P."/>
            <person name="Glockner G."/>
        </authorList>
    </citation>
    <scope>NUCLEOTIDE SEQUENCE [LARGE SCALE GENOMIC DNA]</scope>
    <source>
        <strain evidence="1 2">Jena</strain>
    </source>
</reference>
<dbReference type="InParanoid" id="A0A2P6MYH2"/>
<keyword evidence="2" id="KW-1185">Reference proteome</keyword>
<organism evidence="1 2">
    <name type="scientific">Planoprotostelium fungivorum</name>
    <dbReference type="NCBI Taxonomy" id="1890364"/>
    <lineage>
        <taxon>Eukaryota</taxon>
        <taxon>Amoebozoa</taxon>
        <taxon>Evosea</taxon>
        <taxon>Variosea</taxon>
        <taxon>Cavosteliida</taxon>
        <taxon>Cavosteliaceae</taxon>
        <taxon>Planoprotostelium</taxon>
    </lineage>
</organism>
<sequence>MLRASSAKKLIFISTNRLRQLLLLLQITPASSPIRVHLLSVVTIGEISDKRKIVEIMRPLGSTLVSILNCQPSLCGREGPFCTTKAREQHEVIVFSLLAFVTGEANQASPLHQVLLIRSVKTGMYLQTRNHDRIISSHKSTLNFATHYQFGESDQDCTECFTLRDLSHGLYLSMQSGEAVAAQTQAGATEVFHFQQQPNGYWNIMFRGRALTVQEDGTLRPEANRGEEASLFEFQPFDQITIQMADTGLFVSSNSESTSAFSTKPSFFQTVSNWNLKGSQSLVDMSNGHFITAEPNVQPSAVRRSGGIWEAFTIRYDEETKSSTVQSTYNGLYLRRNSAGLLVADTSDIHVASRFTVTTASRLAIRIKNGGFVGVSRPELRLTAGPSNVTSALNYRLVANRLYPHAVSIQDLTLEQFVTAQTGGNGTLAAISATAGVWEAFRFKQRADGYYVMIACVNEKMVRVNDDGSFLASVEDVAEATLFQLHSAMMGAYTGIIRSHGSDDMRLKEATPLGRAMEFRQSFSL</sequence>
<gene>
    <name evidence="1" type="ORF">PROFUN_14882</name>
</gene>
<dbReference type="EMBL" id="MDYQ01000303">
    <property type="protein sequence ID" value="PRP76757.1"/>
    <property type="molecule type" value="Genomic_DNA"/>
</dbReference>
<dbReference type="InterPro" id="IPR008999">
    <property type="entry name" value="Actin-crosslinking"/>
</dbReference>
<comment type="caution">
    <text evidence="1">The sequence shown here is derived from an EMBL/GenBank/DDBJ whole genome shotgun (WGS) entry which is preliminary data.</text>
</comment>
<dbReference type="Gene3D" id="2.80.10.50">
    <property type="match status" value="3"/>
</dbReference>
<accession>A0A2P6MYH2</accession>